<dbReference type="EMBL" id="BMKM01000002">
    <property type="protein sequence ID" value="GGE14937.1"/>
    <property type="molecule type" value="Genomic_DNA"/>
</dbReference>
<dbReference type="Pfam" id="PF05175">
    <property type="entry name" value="MTS"/>
    <property type="match status" value="1"/>
</dbReference>
<evidence type="ECO:0000256" key="5">
    <source>
        <dbReference type="HAMAP-Rule" id="MF_02126"/>
    </source>
</evidence>
<dbReference type="GO" id="GO:0032259">
    <property type="term" value="P:methylation"/>
    <property type="evidence" value="ECO:0007669"/>
    <property type="project" value="UniProtKB-KW"/>
</dbReference>
<dbReference type="InterPro" id="IPR004556">
    <property type="entry name" value="HemK-like"/>
</dbReference>
<evidence type="ECO:0000313" key="9">
    <source>
        <dbReference type="Proteomes" id="UP000614460"/>
    </source>
</evidence>
<dbReference type="NCBIfam" id="TIGR00536">
    <property type="entry name" value="hemK_fam"/>
    <property type="match status" value="1"/>
</dbReference>
<dbReference type="PROSITE" id="PS00092">
    <property type="entry name" value="N6_MTASE"/>
    <property type="match status" value="1"/>
</dbReference>
<dbReference type="Pfam" id="PF17827">
    <property type="entry name" value="PrmC_N"/>
    <property type="match status" value="1"/>
</dbReference>
<comment type="catalytic activity">
    <reaction evidence="4 5">
        <text>L-glutaminyl-[peptide chain release factor] + S-adenosyl-L-methionine = N(5)-methyl-L-glutaminyl-[peptide chain release factor] + S-adenosyl-L-homocysteine + H(+)</text>
        <dbReference type="Rhea" id="RHEA:42896"/>
        <dbReference type="Rhea" id="RHEA-COMP:10271"/>
        <dbReference type="Rhea" id="RHEA-COMP:10272"/>
        <dbReference type="ChEBI" id="CHEBI:15378"/>
        <dbReference type="ChEBI" id="CHEBI:30011"/>
        <dbReference type="ChEBI" id="CHEBI:57856"/>
        <dbReference type="ChEBI" id="CHEBI:59789"/>
        <dbReference type="ChEBI" id="CHEBI:61891"/>
        <dbReference type="EC" id="2.1.1.297"/>
    </reaction>
</comment>
<dbReference type="HAMAP" id="MF_02126">
    <property type="entry name" value="RF_methyltr_PrmC"/>
    <property type="match status" value="1"/>
</dbReference>
<protein>
    <recommendedName>
        <fullName evidence="5">Release factor glutamine methyltransferase</fullName>
        <shortName evidence="5">RF MTase</shortName>
        <ecNumber evidence="5">2.1.1.297</ecNumber>
    </recommendedName>
    <alternativeName>
        <fullName evidence="5">N5-glutamine methyltransferase PrmC</fullName>
    </alternativeName>
    <alternativeName>
        <fullName evidence="5">Protein-(glutamine-N5) MTase PrmC</fullName>
    </alternativeName>
    <alternativeName>
        <fullName evidence="5">Protein-glutamine N-methyltransferase PrmC</fullName>
    </alternativeName>
</protein>
<dbReference type="Gene3D" id="1.10.8.10">
    <property type="entry name" value="DNA helicase RuvA subunit, C-terminal domain"/>
    <property type="match status" value="1"/>
</dbReference>
<keyword evidence="1 5" id="KW-0489">Methyltransferase</keyword>
<sequence length="284" mass="32538">METLGSLRQQFLADLASIYDQDEIRSIFQISTEHILGYSKLQISLKLQENPSTEQVEDFQAILSQLKTGRPIQHILQKAPFYGMEFIVSEDTLIPRPETEELVDLIIKDHRNTSNLEVIDIGTGTGCIAISLAKHLNQAEVSAVDISTEAIQIARNNAEKMQCAVEFRCMDILEWNLVFDAEQFDIIVSNPPYITQEEKYEMHRNVLQFEPHTALFVEDSAPLLFYDYISSFALQHLKKDGTLYFEINQYLSQETKNLLTKKGFKTVDIINDINAVPRMIKAKF</sequence>
<keyword evidence="2 5" id="KW-0808">Transferase</keyword>
<evidence type="ECO:0000259" key="7">
    <source>
        <dbReference type="Pfam" id="PF17827"/>
    </source>
</evidence>
<comment type="similarity">
    <text evidence="5">Belongs to the protein N5-glutamine methyltransferase family. PrmC subfamily.</text>
</comment>
<evidence type="ECO:0000256" key="3">
    <source>
        <dbReference type="ARBA" id="ARBA00022691"/>
    </source>
</evidence>
<feature type="domain" description="Methyltransferase small" evidence="6">
    <location>
        <begin position="112"/>
        <end position="201"/>
    </location>
</feature>
<proteinExistence type="inferred from homology"/>
<feature type="binding site" evidence="5">
    <location>
        <begin position="190"/>
        <end position="193"/>
    </location>
    <ligand>
        <name>substrate</name>
    </ligand>
</feature>
<feature type="binding site" evidence="5">
    <location>
        <position position="145"/>
    </location>
    <ligand>
        <name>S-adenosyl-L-methionine</name>
        <dbReference type="ChEBI" id="CHEBI:59789"/>
    </ligand>
</feature>
<feature type="binding site" evidence="5">
    <location>
        <position position="190"/>
    </location>
    <ligand>
        <name>S-adenosyl-L-methionine</name>
        <dbReference type="ChEBI" id="CHEBI:59789"/>
    </ligand>
</feature>
<dbReference type="NCBIfam" id="TIGR03534">
    <property type="entry name" value="RF_mod_PrmC"/>
    <property type="match status" value="1"/>
</dbReference>
<dbReference type="Proteomes" id="UP000614460">
    <property type="component" value="Unassembled WGS sequence"/>
</dbReference>
<comment type="caution">
    <text evidence="5">Lacks conserved residue(s) required for the propagation of feature annotation.</text>
</comment>
<reference evidence="8" key="2">
    <citation type="submission" date="2020-09" db="EMBL/GenBank/DDBJ databases">
        <authorList>
            <person name="Sun Q."/>
            <person name="Zhou Y."/>
        </authorList>
    </citation>
    <scope>NUCLEOTIDE SEQUENCE</scope>
    <source>
        <strain evidence="8">CGMCC 1.15966</strain>
    </source>
</reference>
<feature type="domain" description="Release factor glutamine methyltransferase N-terminal" evidence="7">
    <location>
        <begin position="8"/>
        <end position="76"/>
    </location>
</feature>
<feature type="binding site" evidence="5">
    <location>
        <begin position="122"/>
        <end position="126"/>
    </location>
    <ligand>
        <name>S-adenosyl-L-methionine</name>
        <dbReference type="ChEBI" id="CHEBI:59789"/>
    </ligand>
</feature>
<dbReference type="InterPro" id="IPR002052">
    <property type="entry name" value="DNA_methylase_N6_adenine_CS"/>
</dbReference>
<dbReference type="SUPFAM" id="SSF53335">
    <property type="entry name" value="S-adenosyl-L-methionine-dependent methyltransferases"/>
    <property type="match status" value="1"/>
</dbReference>
<dbReference type="InterPro" id="IPR040758">
    <property type="entry name" value="PrmC_N"/>
</dbReference>
<dbReference type="InterPro" id="IPR019874">
    <property type="entry name" value="RF_methyltr_PrmC"/>
</dbReference>
<accession>A0A8H9FYS1</accession>
<dbReference type="Gene3D" id="3.40.50.150">
    <property type="entry name" value="Vaccinia Virus protein VP39"/>
    <property type="match status" value="1"/>
</dbReference>
<reference evidence="8" key="1">
    <citation type="journal article" date="2014" name="Int. J. Syst. Evol. Microbiol.">
        <title>Complete genome sequence of Corynebacterium casei LMG S-19264T (=DSM 44701T), isolated from a smear-ripened cheese.</title>
        <authorList>
            <consortium name="US DOE Joint Genome Institute (JGI-PGF)"/>
            <person name="Walter F."/>
            <person name="Albersmeier A."/>
            <person name="Kalinowski J."/>
            <person name="Ruckert C."/>
        </authorList>
    </citation>
    <scope>NUCLEOTIDE SEQUENCE</scope>
    <source>
        <strain evidence="8">CGMCC 1.15966</strain>
    </source>
</reference>
<name>A0A8H9FYS1_9SPHI</name>
<dbReference type="PANTHER" id="PTHR18895">
    <property type="entry name" value="HEMK METHYLTRANSFERASE"/>
    <property type="match status" value="1"/>
</dbReference>
<dbReference type="InterPro" id="IPR050320">
    <property type="entry name" value="N5-glutamine_MTase"/>
</dbReference>
<gene>
    <name evidence="5 8" type="primary">prmC</name>
    <name evidence="8" type="ORF">GCM10011516_10920</name>
</gene>
<evidence type="ECO:0000256" key="1">
    <source>
        <dbReference type="ARBA" id="ARBA00022603"/>
    </source>
</evidence>
<dbReference type="PANTHER" id="PTHR18895:SF74">
    <property type="entry name" value="MTRF1L RELEASE FACTOR GLUTAMINE METHYLTRANSFERASE"/>
    <property type="match status" value="1"/>
</dbReference>
<dbReference type="InterPro" id="IPR007848">
    <property type="entry name" value="Small_mtfrase_dom"/>
</dbReference>
<dbReference type="GO" id="GO:0102559">
    <property type="term" value="F:peptide chain release factor N(5)-glutamine methyltransferase activity"/>
    <property type="evidence" value="ECO:0007669"/>
    <property type="project" value="UniProtKB-EC"/>
</dbReference>
<evidence type="ECO:0000256" key="2">
    <source>
        <dbReference type="ARBA" id="ARBA00022679"/>
    </source>
</evidence>
<dbReference type="EC" id="2.1.1.297" evidence="5"/>
<dbReference type="InterPro" id="IPR029063">
    <property type="entry name" value="SAM-dependent_MTases_sf"/>
</dbReference>
<dbReference type="CDD" id="cd02440">
    <property type="entry name" value="AdoMet_MTases"/>
    <property type="match status" value="1"/>
</dbReference>
<organism evidence="8 9">
    <name type="scientific">Sphingobacterium cellulitidis</name>
    <dbReference type="NCBI Taxonomy" id="1768011"/>
    <lineage>
        <taxon>Bacteria</taxon>
        <taxon>Pseudomonadati</taxon>
        <taxon>Bacteroidota</taxon>
        <taxon>Sphingobacteriia</taxon>
        <taxon>Sphingobacteriales</taxon>
        <taxon>Sphingobacteriaceae</taxon>
        <taxon>Sphingobacterium</taxon>
    </lineage>
</organism>
<dbReference type="RefSeq" id="WP_182498828.1">
    <property type="nucleotide sequence ID" value="NZ_BMKM01000002.1"/>
</dbReference>
<keyword evidence="3 5" id="KW-0949">S-adenosyl-L-methionine</keyword>
<dbReference type="AlphaFoldDB" id="A0A8H9FYS1"/>
<dbReference type="GO" id="GO:0003676">
    <property type="term" value="F:nucleic acid binding"/>
    <property type="evidence" value="ECO:0007669"/>
    <property type="project" value="InterPro"/>
</dbReference>
<evidence type="ECO:0000256" key="4">
    <source>
        <dbReference type="ARBA" id="ARBA00048391"/>
    </source>
</evidence>
<comment type="caution">
    <text evidence="8">The sequence shown here is derived from an EMBL/GenBank/DDBJ whole genome shotgun (WGS) entry which is preliminary data.</text>
</comment>
<keyword evidence="9" id="KW-1185">Reference proteome</keyword>
<comment type="function">
    <text evidence="5">Methylates the class 1 translation termination release factors RF1/PrfA and RF2/PrfB on the glutamine residue of the universally conserved GGQ motif.</text>
</comment>
<evidence type="ECO:0000259" key="6">
    <source>
        <dbReference type="Pfam" id="PF05175"/>
    </source>
</evidence>
<evidence type="ECO:0000313" key="8">
    <source>
        <dbReference type="EMBL" id="GGE14937.1"/>
    </source>
</evidence>